<dbReference type="InterPro" id="IPR001279">
    <property type="entry name" value="Metallo-B-lactamas"/>
</dbReference>
<protein>
    <submittedName>
        <fullName evidence="8">DNA internalization-related competence protein ComEC/Rec2</fullName>
    </submittedName>
</protein>
<feature type="transmembrane region" description="Helical" evidence="6">
    <location>
        <begin position="501"/>
        <end position="519"/>
    </location>
</feature>
<dbReference type="CDD" id="cd07731">
    <property type="entry name" value="ComA-like_MBL-fold"/>
    <property type="match status" value="1"/>
</dbReference>
<feature type="transmembrane region" description="Helical" evidence="6">
    <location>
        <begin position="469"/>
        <end position="489"/>
    </location>
</feature>
<dbReference type="SMART" id="SM00849">
    <property type="entry name" value="Lactamase_B"/>
    <property type="match status" value="1"/>
</dbReference>
<dbReference type="GO" id="GO:0030420">
    <property type="term" value="P:establishment of competence for transformation"/>
    <property type="evidence" value="ECO:0007669"/>
    <property type="project" value="InterPro"/>
</dbReference>
<comment type="caution">
    <text evidence="8">The sequence shown here is derived from an EMBL/GenBank/DDBJ whole genome shotgun (WGS) entry which is preliminary data.</text>
</comment>
<organism evidence="8 9">
    <name type="scientific">Noviherbaspirillum cavernae</name>
    <dbReference type="NCBI Taxonomy" id="2320862"/>
    <lineage>
        <taxon>Bacteria</taxon>
        <taxon>Pseudomonadati</taxon>
        <taxon>Pseudomonadota</taxon>
        <taxon>Betaproteobacteria</taxon>
        <taxon>Burkholderiales</taxon>
        <taxon>Oxalobacteraceae</taxon>
        <taxon>Noviherbaspirillum</taxon>
    </lineage>
</organism>
<sequence>MRSAIVGFAIGVALLQVQAELPGKYLLCTFVAIAMLLWLGARRNNRSFINIPLLAGCGALLGFAWAAVIAHHYLAQELPREWEGRDITLIGTIDSLPHRLEQGVRFNFVVERATADDGSKPPVPDKLALSWYSGYSAFRAEELQPVGDVHPGERWQLKVRLRRPHGNANPYGFDYEAWLLEQGLRATGYVRDDREAGNQRLDDFVFSFGHAVERSREWLRDRIYEALPDKEYAGIIVALVIGDQREISQSDWVVFNRAGVGHLISISGLHITMIAGLMASLAFALWRRSFFTQAGLPLMLPAQKTAALAGAGTALLYVLLAGFGVPAQRTLYMLSVAALALWFGRIANVSHVLCCALLAVLLLDPWAVLWPGFWLSFGAVAIILYATVGRAQGFAGNEPPVTQRWLATLQSATHTQYVVTLGLVPLTMLLFGQISLVSPVANAIAIPVISLVVTPLSLAGSLLPAPLSGWLLSGAHVLLEWLAAALKCLSALSLAVWTAPIPPWWLFVLALIGVLWLLAPRGWPLRWLGLAAVLPLALNVAARPREGEMWITAFDVGQGTALLIETRNHRLLYDTGPAYSVDANGGNRVIVPYLKARGISTLDGAIISHGDIDHSGGALSVFQEIGVGWVSSSLPEQHPIVLSTPDHRRCEAGQAWSWDGVQFDMLHPAAVSYDSTKWKPNARSCTLKITLGSRSILLPGDIEAVQEAELVESDADRLRASVLLAPHHGSGTSSTMPFLNAVRPQIALFQVGYRNRYRHPKSEVFERYGELGIQRLRSDAAGAITLHFGDDLSVSEYRSEHARYWYDR</sequence>
<dbReference type="EMBL" id="QYUN01000002">
    <property type="protein sequence ID" value="RJG06473.1"/>
    <property type="molecule type" value="Genomic_DNA"/>
</dbReference>
<keyword evidence="3 6" id="KW-0812">Transmembrane</keyword>
<dbReference type="InterPro" id="IPR025405">
    <property type="entry name" value="DUF4131"/>
</dbReference>
<dbReference type="AlphaFoldDB" id="A0A418X1Z0"/>
<feature type="transmembrane region" description="Helical" evidence="6">
    <location>
        <begin position="443"/>
        <end position="463"/>
    </location>
</feature>
<dbReference type="OrthoDB" id="9761531at2"/>
<dbReference type="Gene3D" id="3.60.15.10">
    <property type="entry name" value="Ribonuclease Z/Hydroxyacylglutathione hydrolase-like"/>
    <property type="match status" value="1"/>
</dbReference>
<keyword evidence="9" id="KW-1185">Reference proteome</keyword>
<keyword evidence="5 6" id="KW-0472">Membrane</keyword>
<feature type="transmembrane region" description="Helical" evidence="6">
    <location>
        <begin position="263"/>
        <end position="286"/>
    </location>
</feature>
<dbReference type="NCBIfam" id="TIGR00361">
    <property type="entry name" value="ComEC_Rec2"/>
    <property type="match status" value="1"/>
</dbReference>
<evidence type="ECO:0000256" key="3">
    <source>
        <dbReference type="ARBA" id="ARBA00022692"/>
    </source>
</evidence>
<gene>
    <name evidence="8" type="ORF">D3870_11020</name>
</gene>
<feature type="transmembrane region" description="Helical" evidence="6">
    <location>
        <begin position="53"/>
        <end position="74"/>
    </location>
</feature>
<dbReference type="InterPro" id="IPR004797">
    <property type="entry name" value="Competence_ComEC/Rec2"/>
</dbReference>
<evidence type="ECO:0000313" key="8">
    <source>
        <dbReference type="EMBL" id="RJG06473.1"/>
    </source>
</evidence>
<dbReference type="Pfam" id="PF00753">
    <property type="entry name" value="Lactamase_B"/>
    <property type="match status" value="1"/>
</dbReference>
<dbReference type="InterPro" id="IPR035681">
    <property type="entry name" value="ComA-like_MBL"/>
</dbReference>
<dbReference type="RefSeq" id="WP_119739082.1">
    <property type="nucleotide sequence ID" value="NZ_QYUN01000002.1"/>
</dbReference>
<proteinExistence type="predicted"/>
<feature type="transmembrane region" description="Helical" evidence="6">
    <location>
        <begin position="25"/>
        <end position="41"/>
    </location>
</feature>
<dbReference type="SUPFAM" id="SSF56281">
    <property type="entry name" value="Metallo-hydrolase/oxidoreductase"/>
    <property type="match status" value="1"/>
</dbReference>
<evidence type="ECO:0000256" key="4">
    <source>
        <dbReference type="ARBA" id="ARBA00022989"/>
    </source>
</evidence>
<dbReference type="PANTHER" id="PTHR30619">
    <property type="entry name" value="DNA INTERNALIZATION/COMPETENCE PROTEIN COMEC/REC2"/>
    <property type="match status" value="1"/>
</dbReference>
<reference evidence="8 9" key="1">
    <citation type="submission" date="2018-09" db="EMBL/GenBank/DDBJ databases">
        <authorList>
            <person name="Zhu H."/>
        </authorList>
    </citation>
    <scope>NUCLEOTIDE SEQUENCE [LARGE SCALE GENOMIC DNA]</scope>
    <source>
        <strain evidence="8 9">K2R10-39</strain>
    </source>
</reference>
<keyword evidence="4 6" id="KW-1133">Transmembrane helix</keyword>
<dbReference type="InterPro" id="IPR036866">
    <property type="entry name" value="RibonucZ/Hydroxyglut_hydro"/>
</dbReference>
<feature type="transmembrane region" description="Helical" evidence="6">
    <location>
        <begin position="331"/>
        <end position="361"/>
    </location>
</feature>
<evidence type="ECO:0000313" key="9">
    <source>
        <dbReference type="Proteomes" id="UP000285190"/>
    </source>
</evidence>
<dbReference type="Proteomes" id="UP000285190">
    <property type="component" value="Unassembled WGS sequence"/>
</dbReference>
<feature type="transmembrane region" description="Helical" evidence="6">
    <location>
        <begin position="525"/>
        <end position="542"/>
    </location>
</feature>
<dbReference type="InterPro" id="IPR004477">
    <property type="entry name" value="ComEC_N"/>
</dbReference>
<evidence type="ECO:0000259" key="7">
    <source>
        <dbReference type="SMART" id="SM00849"/>
    </source>
</evidence>
<comment type="subcellular location">
    <subcellularLocation>
        <location evidence="1">Cell membrane</location>
        <topology evidence="1">Multi-pass membrane protein</topology>
    </subcellularLocation>
</comment>
<feature type="transmembrane region" description="Helical" evidence="6">
    <location>
        <begin position="368"/>
        <end position="388"/>
    </location>
</feature>
<feature type="transmembrane region" description="Helical" evidence="6">
    <location>
        <begin position="414"/>
        <end position="431"/>
    </location>
</feature>
<dbReference type="PANTHER" id="PTHR30619:SF1">
    <property type="entry name" value="RECOMBINATION PROTEIN 2"/>
    <property type="match status" value="1"/>
</dbReference>
<evidence type="ECO:0000256" key="5">
    <source>
        <dbReference type="ARBA" id="ARBA00023136"/>
    </source>
</evidence>
<evidence type="ECO:0000256" key="2">
    <source>
        <dbReference type="ARBA" id="ARBA00022475"/>
    </source>
</evidence>
<dbReference type="GO" id="GO:0005886">
    <property type="term" value="C:plasma membrane"/>
    <property type="evidence" value="ECO:0007669"/>
    <property type="project" value="UniProtKB-SubCell"/>
</dbReference>
<dbReference type="Pfam" id="PF03772">
    <property type="entry name" value="Competence"/>
    <property type="match status" value="1"/>
</dbReference>
<dbReference type="NCBIfam" id="TIGR00360">
    <property type="entry name" value="ComEC_N-term"/>
    <property type="match status" value="1"/>
</dbReference>
<name>A0A418X1Z0_9BURK</name>
<evidence type="ECO:0000256" key="1">
    <source>
        <dbReference type="ARBA" id="ARBA00004651"/>
    </source>
</evidence>
<keyword evidence="2" id="KW-1003">Cell membrane</keyword>
<feature type="domain" description="Metallo-beta-lactamase" evidence="7">
    <location>
        <begin position="558"/>
        <end position="753"/>
    </location>
</feature>
<accession>A0A418X1Z0</accession>
<dbReference type="Pfam" id="PF13567">
    <property type="entry name" value="DUF4131"/>
    <property type="match status" value="1"/>
</dbReference>
<dbReference type="InterPro" id="IPR052159">
    <property type="entry name" value="Competence_DNA_uptake"/>
</dbReference>
<evidence type="ECO:0000256" key="6">
    <source>
        <dbReference type="SAM" id="Phobius"/>
    </source>
</evidence>
<feature type="transmembrane region" description="Helical" evidence="6">
    <location>
        <begin position="306"/>
        <end position="325"/>
    </location>
</feature>